<dbReference type="NCBIfam" id="TIGR01460">
    <property type="entry name" value="HAD-SF-IIA"/>
    <property type="match status" value="1"/>
</dbReference>
<dbReference type="GO" id="GO:0005739">
    <property type="term" value="C:mitochondrion"/>
    <property type="evidence" value="ECO:0007669"/>
    <property type="project" value="TreeGrafter"/>
</dbReference>
<comment type="caution">
    <text evidence="2">The sequence shown here is derived from an EMBL/GenBank/DDBJ whole genome shotgun (WGS) entry which is preliminary data.</text>
</comment>
<dbReference type="Pfam" id="PF13344">
    <property type="entry name" value="Hydrolase_6"/>
    <property type="match status" value="1"/>
</dbReference>
<evidence type="ECO:0000313" key="3">
    <source>
        <dbReference type="Proteomes" id="UP000301737"/>
    </source>
</evidence>
<dbReference type="OrthoDB" id="10251048at2759"/>
<evidence type="ECO:0008006" key="4">
    <source>
        <dbReference type="Google" id="ProtNLM"/>
    </source>
</evidence>
<reference evidence="2 3" key="1">
    <citation type="submission" date="2019-01" db="EMBL/GenBank/DDBJ databases">
        <title>Draft Genome Sequencing of Zygosaccharomyces mellis Ca-7.</title>
        <authorList>
            <person name="Shiwa Y."/>
            <person name="Kanesaki Y."/>
            <person name="Ishige T."/>
            <person name="Mura K."/>
            <person name="Hori T."/>
            <person name="Tamura T."/>
        </authorList>
    </citation>
    <scope>NUCLEOTIDE SEQUENCE [LARGE SCALE GENOMIC DNA]</scope>
    <source>
        <strain evidence="2 3">Ca-7</strain>
    </source>
</reference>
<dbReference type="PANTHER" id="PTHR14269">
    <property type="entry name" value="CDP-DIACYLGLYCEROL--GLYCEROL-3-PHOSPHATE 3-PHOSPHATIDYLTRANSFERASE-RELATED"/>
    <property type="match status" value="1"/>
</dbReference>
<dbReference type="PANTHER" id="PTHR14269:SF4">
    <property type="entry name" value="CAT EYE SYNDROME CRITICAL REGION PROTEIN 5"/>
    <property type="match status" value="1"/>
</dbReference>
<dbReference type="GO" id="GO:0046474">
    <property type="term" value="P:glycerophospholipid biosynthetic process"/>
    <property type="evidence" value="ECO:0007669"/>
    <property type="project" value="TreeGrafter"/>
</dbReference>
<accession>A0A4C2E229</accession>
<dbReference type="SUPFAM" id="SSF56784">
    <property type="entry name" value="HAD-like"/>
    <property type="match status" value="2"/>
</dbReference>
<dbReference type="EMBL" id="BIMX01000004">
    <property type="protein sequence ID" value="GCE98260.1"/>
    <property type="molecule type" value="Genomic_DNA"/>
</dbReference>
<feature type="region of interest" description="Disordered" evidence="1">
    <location>
        <begin position="404"/>
        <end position="448"/>
    </location>
</feature>
<feature type="compositionally biased region" description="Polar residues" evidence="1">
    <location>
        <begin position="7"/>
        <end position="17"/>
    </location>
</feature>
<gene>
    <name evidence="2" type="ORF">ZYGM_004019</name>
</gene>
<feature type="compositionally biased region" description="Basic and acidic residues" evidence="1">
    <location>
        <begin position="434"/>
        <end position="445"/>
    </location>
</feature>
<proteinExistence type="predicted"/>
<dbReference type="Proteomes" id="UP000301737">
    <property type="component" value="Unassembled WGS sequence"/>
</dbReference>
<dbReference type="Pfam" id="PF13242">
    <property type="entry name" value="Hydrolase_like"/>
    <property type="match status" value="1"/>
</dbReference>
<evidence type="ECO:0000256" key="1">
    <source>
        <dbReference type="SAM" id="MobiDB-lite"/>
    </source>
</evidence>
<feature type="compositionally biased region" description="Polar residues" evidence="1">
    <location>
        <begin position="82"/>
        <end position="92"/>
    </location>
</feature>
<feature type="compositionally biased region" description="Basic and acidic residues" evidence="1">
    <location>
        <begin position="404"/>
        <end position="417"/>
    </location>
</feature>
<feature type="compositionally biased region" description="Low complexity" evidence="1">
    <location>
        <begin position="100"/>
        <end position="116"/>
    </location>
</feature>
<dbReference type="InterPro" id="IPR006353">
    <property type="entry name" value="HAD-SF_hydro_IIA_CECR5"/>
</dbReference>
<evidence type="ECO:0000313" key="2">
    <source>
        <dbReference type="EMBL" id="GCE98260.1"/>
    </source>
</evidence>
<dbReference type="FunFam" id="3.40.50.1000:FF:000069">
    <property type="entry name" value="HAD-superfamily subfamily IIA hydrolase"/>
    <property type="match status" value="1"/>
</dbReference>
<feature type="compositionally biased region" description="Basic residues" evidence="1">
    <location>
        <begin position="117"/>
        <end position="133"/>
    </location>
</feature>
<dbReference type="InterPro" id="IPR006357">
    <property type="entry name" value="HAD-SF_hydro_IIA"/>
</dbReference>
<feature type="compositionally biased region" description="Acidic residues" evidence="1">
    <location>
        <begin position="424"/>
        <end position="433"/>
    </location>
</feature>
<dbReference type="InterPro" id="IPR023214">
    <property type="entry name" value="HAD_sf"/>
</dbReference>
<feature type="region of interest" description="Disordered" evidence="1">
    <location>
        <begin position="526"/>
        <end position="568"/>
    </location>
</feature>
<sequence>MSDKLSQKLNRMNQYSVKQAGVSAAKETEPSDDVSPVSFPVEDEDPKSKVSEKQPEQPRRKSFLENNNPQEFQPMPRKKRVSSLSLTDQWSALTPLHPEGSSSRVSRHGSVTSGGRRSSRSRRGSMQVRHRKSVVNHERVASYAFAFDIDGVLVKGPETIPEGPEALRMLNGHNKYNIKVPYIFITNGGGRSEKARCRDLTKRLGITVTEDQVIQGHTPMKDLVDVYENVMVVGGVLDSCRKVAEGYGFKNVYIPLDVMKWKPSVTPYYVLNEEERKIAKDVDFSKINIQAILVFADSRNWAADQQIILELLLSEKGVMGTISPNYDQGPGLYFAHSDFVWATDYGLCRYGMGALQVSIAALYEEHTGKELQVTRFGKPQRGTFRFAEKVLSNWRRETLSEHVENLKLEDPDGEGSKETPFGDSDSEEDEADKEEWSSDNSERPGDLVLELPPASTVYFVGDTPESDIRFANSHDSTWYSILVKTGVYKDGVTPRYTPRKTCENVLEAVKFAIEREHAKELKEWNESCTEGTVVHQESTRGPVKEENDEEESPLTTNDLKSIRAETSN</sequence>
<keyword evidence="3" id="KW-1185">Reference proteome</keyword>
<dbReference type="InterPro" id="IPR050324">
    <property type="entry name" value="CDP-alcohol_PTase-I"/>
</dbReference>
<protein>
    <recommendedName>
        <fullName evidence="4">Phosphatidyl synthase</fullName>
    </recommendedName>
</protein>
<name>A0A4C2E229_9SACH</name>
<organism evidence="2 3">
    <name type="scientific">Zygosaccharomyces mellis</name>
    <dbReference type="NCBI Taxonomy" id="42258"/>
    <lineage>
        <taxon>Eukaryota</taxon>
        <taxon>Fungi</taxon>
        <taxon>Dikarya</taxon>
        <taxon>Ascomycota</taxon>
        <taxon>Saccharomycotina</taxon>
        <taxon>Saccharomycetes</taxon>
        <taxon>Saccharomycetales</taxon>
        <taxon>Saccharomycetaceae</taxon>
        <taxon>Zygosaccharomyces</taxon>
    </lineage>
</organism>
<dbReference type="InterPro" id="IPR036412">
    <property type="entry name" value="HAD-like_sf"/>
</dbReference>
<feature type="region of interest" description="Disordered" evidence="1">
    <location>
        <begin position="1"/>
        <end position="133"/>
    </location>
</feature>
<feature type="compositionally biased region" description="Basic and acidic residues" evidence="1">
    <location>
        <begin position="46"/>
        <end position="63"/>
    </location>
</feature>
<dbReference type="Gene3D" id="3.40.50.1000">
    <property type="entry name" value="HAD superfamily/HAD-like"/>
    <property type="match status" value="2"/>
</dbReference>
<dbReference type="AlphaFoldDB" id="A0A4C2E229"/>
<dbReference type="NCBIfam" id="TIGR01456">
    <property type="entry name" value="CECR5"/>
    <property type="match status" value="1"/>
</dbReference>
<feature type="compositionally biased region" description="Polar residues" evidence="1">
    <location>
        <begin position="553"/>
        <end position="568"/>
    </location>
</feature>